<dbReference type="RefSeq" id="XP_007404819.1">
    <property type="nucleotide sequence ID" value="XM_007404757.1"/>
</dbReference>
<name>F4R6L3_MELLP</name>
<keyword evidence="2" id="KW-1185">Reference proteome</keyword>
<dbReference type="OrthoDB" id="1700726at2759"/>
<dbReference type="InParanoid" id="F4R6L3"/>
<sequence>MSQGPTSIEIADSVPFGETKIQRSHKSIIQPDIIKVHKEVKRVTKVIGGKEVTEDKVWEFYELRDYKYWTFKQFLEEVNTSLTYSSTKPALPIMANASGRLAITFATTYDLFGVEGLEHSINETDLLGLFTNSNLLTTLVSVIDKTPSLKFVVHDGESKCKSMSKIQELRLHIRVVSRVLLYDELREVGTESNHPTVKADPEDIACIMYKVEVQKHAGDEHKGSEDDKQFDECGEGLRNEYVATGSREYVWSLMEILGFFFLWIHTHGPKGINNDCRG</sequence>
<dbReference type="eggNOG" id="KOG1180">
    <property type="taxonomic scope" value="Eukaryota"/>
</dbReference>
<dbReference type="Proteomes" id="UP000001072">
    <property type="component" value="Unassembled WGS sequence"/>
</dbReference>
<dbReference type="EMBL" id="GL883091">
    <property type="protein sequence ID" value="EGG12444.1"/>
    <property type="molecule type" value="Genomic_DNA"/>
</dbReference>
<proteinExistence type="predicted"/>
<dbReference type="KEGG" id="mlr:MELLADRAFT_89000"/>
<dbReference type="STRING" id="747676.F4R6L3"/>
<reference evidence="2" key="1">
    <citation type="journal article" date="2011" name="Proc. Natl. Acad. Sci. U.S.A.">
        <title>Obligate biotrophy features unraveled by the genomic analysis of rust fungi.</title>
        <authorList>
            <person name="Duplessis S."/>
            <person name="Cuomo C.A."/>
            <person name="Lin Y.-C."/>
            <person name="Aerts A."/>
            <person name="Tisserant E."/>
            <person name="Veneault-Fourrey C."/>
            <person name="Joly D.L."/>
            <person name="Hacquard S."/>
            <person name="Amselem J."/>
            <person name="Cantarel B.L."/>
            <person name="Chiu R."/>
            <person name="Coutinho P.M."/>
            <person name="Feau N."/>
            <person name="Field M."/>
            <person name="Frey P."/>
            <person name="Gelhaye E."/>
            <person name="Goldberg J."/>
            <person name="Grabherr M.G."/>
            <person name="Kodira C.D."/>
            <person name="Kohler A."/>
            <person name="Kuees U."/>
            <person name="Lindquist E.A."/>
            <person name="Lucas S.M."/>
            <person name="Mago R."/>
            <person name="Mauceli E."/>
            <person name="Morin E."/>
            <person name="Murat C."/>
            <person name="Pangilinan J.L."/>
            <person name="Park R."/>
            <person name="Pearson M."/>
            <person name="Quesneville H."/>
            <person name="Rouhier N."/>
            <person name="Sakthikumar S."/>
            <person name="Salamov A.A."/>
            <person name="Schmutz J."/>
            <person name="Selles B."/>
            <person name="Shapiro H."/>
            <person name="Tanguay P."/>
            <person name="Tuskan G.A."/>
            <person name="Henrissat B."/>
            <person name="Van de Peer Y."/>
            <person name="Rouze P."/>
            <person name="Ellis J.G."/>
            <person name="Dodds P.N."/>
            <person name="Schein J.E."/>
            <person name="Zhong S."/>
            <person name="Hamelin R.C."/>
            <person name="Grigoriev I.V."/>
            <person name="Szabo L.J."/>
            <person name="Martin F."/>
        </authorList>
    </citation>
    <scope>NUCLEOTIDE SEQUENCE [LARGE SCALE GENOMIC DNA]</scope>
    <source>
        <strain evidence="2">98AG31 / pathotype 3-4-7</strain>
    </source>
</reference>
<dbReference type="InterPro" id="IPR042099">
    <property type="entry name" value="ANL_N_sf"/>
</dbReference>
<gene>
    <name evidence="1" type="ORF">MELLADRAFT_89000</name>
</gene>
<accession>F4R6L3</accession>
<evidence type="ECO:0000313" key="1">
    <source>
        <dbReference type="EMBL" id="EGG12444.1"/>
    </source>
</evidence>
<dbReference type="VEuPathDB" id="FungiDB:MELLADRAFT_89000"/>
<dbReference type="GeneID" id="18935059"/>
<dbReference type="AlphaFoldDB" id="F4R6L3"/>
<organism evidence="2">
    <name type="scientific">Melampsora larici-populina (strain 98AG31 / pathotype 3-4-7)</name>
    <name type="common">Poplar leaf rust fungus</name>
    <dbReference type="NCBI Taxonomy" id="747676"/>
    <lineage>
        <taxon>Eukaryota</taxon>
        <taxon>Fungi</taxon>
        <taxon>Dikarya</taxon>
        <taxon>Basidiomycota</taxon>
        <taxon>Pucciniomycotina</taxon>
        <taxon>Pucciniomycetes</taxon>
        <taxon>Pucciniales</taxon>
        <taxon>Melampsoraceae</taxon>
        <taxon>Melampsora</taxon>
    </lineage>
</organism>
<dbReference type="HOGENOM" id="CLU_1001437_0_0_1"/>
<dbReference type="Gene3D" id="3.40.50.12780">
    <property type="entry name" value="N-terminal domain of ligase-like"/>
    <property type="match status" value="1"/>
</dbReference>
<dbReference type="SUPFAM" id="SSF56801">
    <property type="entry name" value="Acetyl-CoA synthetase-like"/>
    <property type="match status" value="1"/>
</dbReference>
<protein>
    <submittedName>
        <fullName evidence="1">Uncharacterized protein</fullName>
    </submittedName>
</protein>
<evidence type="ECO:0000313" key="2">
    <source>
        <dbReference type="Proteomes" id="UP000001072"/>
    </source>
</evidence>